<accession>A0A810LDH5</accession>
<evidence type="ECO:0000313" key="6">
    <source>
        <dbReference type="EMBL" id="BCJ32008.1"/>
    </source>
</evidence>
<dbReference type="PANTHER" id="PTHR43132:SF2">
    <property type="entry name" value="ARSENICAL RESISTANCE OPERON REPRESSOR ARSR-RELATED"/>
    <property type="match status" value="1"/>
</dbReference>
<dbReference type="Proteomes" id="UP000680750">
    <property type="component" value="Chromosome"/>
</dbReference>
<protein>
    <recommendedName>
        <fullName evidence="5">HTH arsR-type domain-containing protein</fullName>
    </recommendedName>
</protein>
<dbReference type="InterPro" id="IPR011991">
    <property type="entry name" value="ArsR-like_HTH"/>
</dbReference>
<dbReference type="SUPFAM" id="SSF46785">
    <property type="entry name" value="Winged helix' DNA-binding domain"/>
    <property type="match status" value="1"/>
</dbReference>
<feature type="region of interest" description="Disordered" evidence="4">
    <location>
        <begin position="162"/>
        <end position="199"/>
    </location>
</feature>
<dbReference type="CDD" id="cd00090">
    <property type="entry name" value="HTH_ARSR"/>
    <property type="match status" value="1"/>
</dbReference>
<dbReference type="InterPro" id="IPR051011">
    <property type="entry name" value="Metal_resp_trans_reg"/>
</dbReference>
<dbReference type="GO" id="GO:0003700">
    <property type="term" value="F:DNA-binding transcription factor activity"/>
    <property type="evidence" value="ECO:0007669"/>
    <property type="project" value="InterPro"/>
</dbReference>
<keyword evidence="2" id="KW-0238">DNA-binding</keyword>
<dbReference type="AlphaFoldDB" id="A0A810LDH5"/>
<name>A0A810LDH5_9ACTN</name>
<sequence>MIEPEDSLRIETAAQHRALGHPLRQRLLFSLGQQPATTSQLAAALGIAKGSVGHHLKTLREAGLVRVVETRQVRGGTEQYYQRTARRMDLDDPSHAATSAMLTGLADELSVADDDPLLVLRHVRLTDAQAHRLRAALAEIAESATDDGAEAPRHGLLVAMYRQRDATAADPSRARPATPHAGAASAGPSASPANPAADS</sequence>
<keyword evidence="1" id="KW-0805">Transcription regulation</keyword>
<dbReference type="RefSeq" id="WP_244844088.1">
    <property type="nucleotide sequence ID" value="NZ_AP023354.1"/>
</dbReference>
<evidence type="ECO:0000259" key="5">
    <source>
        <dbReference type="SMART" id="SM00418"/>
    </source>
</evidence>
<evidence type="ECO:0000256" key="3">
    <source>
        <dbReference type="ARBA" id="ARBA00023163"/>
    </source>
</evidence>
<dbReference type="SMART" id="SM00418">
    <property type="entry name" value="HTH_ARSR"/>
    <property type="match status" value="1"/>
</dbReference>
<evidence type="ECO:0000256" key="4">
    <source>
        <dbReference type="SAM" id="MobiDB-lite"/>
    </source>
</evidence>
<dbReference type="Pfam" id="PF01022">
    <property type="entry name" value="HTH_5"/>
    <property type="match status" value="1"/>
</dbReference>
<gene>
    <name evidence="6" type="ORF">Asera_61160</name>
</gene>
<evidence type="ECO:0000256" key="1">
    <source>
        <dbReference type="ARBA" id="ARBA00023015"/>
    </source>
</evidence>
<dbReference type="KEGG" id="aser:Asera_61160"/>
<keyword evidence="7" id="KW-1185">Reference proteome</keyword>
<keyword evidence="3" id="KW-0804">Transcription</keyword>
<dbReference type="InterPro" id="IPR001845">
    <property type="entry name" value="HTH_ArsR_DNA-bd_dom"/>
</dbReference>
<proteinExistence type="predicted"/>
<dbReference type="PANTHER" id="PTHR43132">
    <property type="entry name" value="ARSENICAL RESISTANCE OPERON REPRESSOR ARSR-RELATED"/>
    <property type="match status" value="1"/>
</dbReference>
<evidence type="ECO:0000313" key="7">
    <source>
        <dbReference type="Proteomes" id="UP000680750"/>
    </source>
</evidence>
<organism evidence="6 7">
    <name type="scientific">Actinocatenispora sera</name>
    <dbReference type="NCBI Taxonomy" id="390989"/>
    <lineage>
        <taxon>Bacteria</taxon>
        <taxon>Bacillati</taxon>
        <taxon>Actinomycetota</taxon>
        <taxon>Actinomycetes</taxon>
        <taxon>Micromonosporales</taxon>
        <taxon>Micromonosporaceae</taxon>
        <taxon>Actinocatenispora</taxon>
    </lineage>
</organism>
<dbReference type="Gene3D" id="1.10.10.10">
    <property type="entry name" value="Winged helix-like DNA-binding domain superfamily/Winged helix DNA-binding domain"/>
    <property type="match status" value="1"/>
</dbReference>
<feature type="compositionally biased region" description="Low complexity" evidence="4">
    <location>
        <begin position="174"/>
        <end position="199"/>
    </location>
</feature>
<dbReference type="InterPro" id="IPR036388">
    <property type="entry name" value="WH-like_DNA-bd_sf"/>
</dbReference>
<reference evidence="6" key="1">
    <citation type="submission" date="2020-08" db="EMBL/GenBank/DDBJ databases">
        <title>Whole genome shotgun sequence of Actinocatenispora sera NBRC 101916.</title>
        <authorList>
            <person name="Komaki H."/>
            <person name="Tamura T."/>
        </authorList>
    </citation>
    <scope>NUCLEOTIDE SEQUENCE</scope>
    <source>
        <strain evidence="6">NBRC 101916</strain>
    </source>
</reference>
<dbReference type="EMBL" id="AP023354">
    <property type="protein sequence ID" value="BCJ32008.1"/>
    <property type="molecule type" value="Genomic_DNA"/>
</dbReference>
<evidence type="ECO:0000256" key="2">
    <source>
        <dbReference type="ARBA" id="ARBA00023125"/>
    </source>
</evidence>
<dbReference type="GO" id="GO:0003677">
    <property type="term" value="F:DNA binding"/>
    <property type="evidence" value="ECO:0007669"/>
    <property type="project" value="UniProtKB-KW"/>
</dbReference>
<dbReference type="InterPro" id="IPR036390">
    <property type="entry name" value="WH_DNA-bd_sf"/>
</dbReference>
<feature type="domain" description="HTH arsR-type" evidence="5">
    <location>
        <begin position="14"/>
        <end position="92"/>
    </location>
</feature>